<organism evidence="1 2">
    <name type="scientific">Rhabditophanes sp. KR3021</name>
    <dbReference type="NCBI Taxonomy" id="114890"/>
    <lineage>
        <taxon>Eukaryota</taxon>
        <taxon>Metazoa</taxon>
        <taxon>Ecdysozoa</taxon>
        <taxon>Nematoda</taxon>
        <taxon>Chromadorea</taxon>
        <taxon>Rhabditida</taxon>
        <taxon>Tylenchina</taxon>
        <taxon>Panagrolaimomorpha</taxon>
        <taxon>Strongyloidoidea</taxon>
        <taxon>Alloionematidae</taxon>
        <taxon>Rhabditophanes</taxon>
    </lineage>
</organism>
<sequence length="136" mass="15306">MARYEILSQVDRSTRTPVRGNFVDDYDKAKGLDTSANVPYCETECSSRLKSKLIADTGQDEEFGVFVINVIRQKEDEGTADIAYPLTCLYCERGCYASSHWLNRTCRKTRTTAVKLNDDLFGKTGTSLEKDSGKKQ</sequence>
<evidence type="ECO:0000313" key="1">
    <source>
        <dbReference type="Proteomes" id="UP000095286"/>
    </source>
</evidence>
<dbReference type="WBParaSite" id="RSKR_0000253050.1">
    <property type="protein sequence ID" value="RSKR_0000253050.1"/>
    <property type="gene ID" value="RSKR_0000253050"/>
</dbReference>
<dbReference type="Proteomes" id="UP000095286">
    <property type="component" value="Unplaced"/>
</dbReference>
<evidence type="ECO:0000313" key="2">
    <source>
        <dbReference type="WBParaSite" id="RSKR_0000253050.1"/>
    </source>
</evidence>
<name>A0AC35TNB1_9BILA</name>
<protein>
    <submittedName>
        <fullName evidence="2">Reverse transcriptase domain-containing protein</fullName>
    </submittedName>
</protein>
<accession>A0AC35TNB1</accession>
<proteinExistence type="predicted"/>
<reference evidence="2" key="1">
    <citation type="submission" date="2016-11" db="UniProtKB">
        <authorList>
            <consortium name="WormBaseParasite"/>
        </authorList>
    </citation>
    <scope>IDENTIFICATION</scope>
    <source>
        <strain evidence="2">KR3021</strain>
    </source>
</reference>